<reference evidence="1 2" key="1">
    <citation type="submission" date="2018-11" db="EMBL/GenBank/DDBJ databases">
        <title>Pseudaminobacter arsenicus sp. nov., an arsenic-resistant bacterium isolated from arsenic-rich aquifers.</title>
        <authorList>
            <person name="Mu Y."/>
        </authorList>
    </citation>
    <scope>NUCLEOTIDE SEQUENCE [LARGE SCALE GENOMIC DNA]</scope>
    <source>
        <strain evidence="1 2">CB3</strain>
    </source>
</reference>
<dbReference type="OrthoDB" id="4419620at2"/>
<dbReference type="GO" id="GO:0003677">
    <property type="term" value="F:DNA binding"/>
    <property type="evidence" value="ECO:0007669"/>
    <property type="project" value="InterPro"/>
</dbReference>
<accession>A0A432V706</accession>
<evidence type="ECO:0000313" key="2">
    <source>
        <dbReference type="Proteomes" id="UP000281647"/>
    </source>
</evidence>
<name>A0A432V706_9HYPH</name>
<gene>
    <name evidence="1" type="ORF">EET67_10145</name>
</gene>
<evidence type="ECO:0000313" key="1">
    <source>
        <dbReference type="EMBL" id="RUM97964.1"/>
    </source>
</evidence>
<protein>
    <submittedName>
        <fullName evidence="1">XRE family transcriptional regulator</fullName>
    </submittedName>
</protein>
<dbReference type="Gene3D" id="1.10.260.40">
    <property type="entry name" value="lambda repressor-like DNA-binding domains"/>
    <property type="match status" value="1"/>
</dbReference>
<dbReference type="RefSeq" id="WP_128626836.1">
    <property type="nucleotide sequence ID" value="NZ_RKST01000008.1"/>
</dbReference>
<proteinExistence type="predicted"/>
<dbReference type="InterPro" id="IPR010982">
    <property type="entry name" value="Lambda_DNA-bd_dom_sf"/>
</dbReference>
<dbReference type="EMBL" id="RKST01000008">
    <property type="protein sequence ID" value="RUM97964.1"/>
    <property type="molecule type" value="Genomic_DNA"/>
</dbReference>
<comment type="caution">
    <text evidence="1">The sequence shown here is derived from an EMBL/GenBank/DDBJ whole genome shotgun (WGS) entry which is preliminary data.</text>
</comment>
<dbReference type="SUPFAM" id="SSF47413">
    <property type="entry name" value="lambda repressor-like DNA-binding domains"/>
    <property type="match status" value="1"/>
</dbReference>
<dbReference type="Proteomes" id="UP000281647">
    <property type="component" value="Unassembled WGS sequence"/>
</dbReference>
<organism evidence="1 2">
    <name type="scientific">Borborobacter arsenicus</name>
    <dbReference type="NCBI Taxonomy" id="1851146"/>
    <lineage>
        <taxon>Bacteria</taxon>
        <taxon>Pseudomonadati</taxon>
        <taxon>Pseudomonadota</taxon>
        <taxon>Alphaproteobacteria</taxon>
        <taxon>Hyphomicrobiales</taxon>
        <taxon>Phyllobacteriaceae</taxon>
        <taxon>Borborobacter</taxon>
    </lineage>
</organism>
<keyword evidence="2" id="KW-1185">Reference proteome</keyword>
<dbReference type="AlphaFoldDB" id="A0A432V706"/>
<sequence length="99" mass="10747">MITGPMCRAARALVEIKRERLSRVSGIDETTIENFERKIAIPEDDAVLAIQAALEEHGAVFIPENGGGVGVRLKFTKSETKRIGILESEGGVSRNDDVP</sequence>